<comment type="caution">
    <text evidence="1">The sequence shown here is derived from an EMBL/GenBank/DDBJ whole genome shotgun (WGS) entry which is preliminary data.</text>
</comment>
<dbReference type="Proteomes" id="UP000220828">
    <property type="component" value="Unassembled WGS sequence"/>
</dbReference>
<evidence type="ECO:0000313" key="1">
    <source>
        <dbReference type="EMBL" id="PDS26810.1"/>
    </source>
</evidence>
<dbReference type="EMBL" id="PCMW01000007">
    <property type="protein sequence ID" value="PDS26810.1"/>
    <property type="molecule type" value="Genomic_DNA"/>
</dbReference>
<proteinExistence type="predicted"/>
<sequence>MCRLIKKVNFSKINAEYFENYSDGSAFNIIIKQGDFEKKVLVHSYKIPKELDSLSNWIYFTKSKLKLTKITKKLNFESVKVLLPPPPPMYK</sequence>
<dbReference type="Proteomes" id="UP000320773">
    <property type="component" value="Unassembled WGS sequence"/>
</dbReference>
<dbReference type="AlphaFoldDB" id="A0A2H3KEM8"/>
<protein>
    <submittedName>
        <fullName evidence="1">Uncharacterized protein</fullName>
    </submittedName>
</protein>
<name>A0A2H3KEM8_9FLAO</name>
<dbReference type="EMBL" id="VFPJ01000001">
    <property type="protein sequence ID" value="TQM42004.1"/>
    <property type="molecule type" value="Genomic_DNA"/>
</dbReference>
<dbReference type="OrthoDB" id="1369502at2"/>
<dbReference type="RefSeq" id="WP_089081820.1">
    <property type="nucleotide sequence ID" value="NZ_PCMW01000007.1"/>
</dbReference>
<gene>
    <name evidence="1" type="ORF">B0A77_00925</name>
    <name evidence="2" type="ORF">BC670_3027</name>
</gene>
<evidence type="ECO:0000313" key="2">
    <source>
        <dbReference type="EMBL" id="TQM42004.1"/>
    </source>
</evidence>
<evidence type="ECO:0000313" key="4">
    <source>
        <dbReference type="Proteomes" id="UP000320773"/>
    </source>
</evidence>
<organism evidence="1 3">
    <name type="scientific">Flavobacterium branchiophilum</name>
    <dbReference type="NCBI Taxonomy" id="55197"/>
    <lineage>
        <taxon>Bacteria</taxon>
        <taxon>Pseudomonadati</taxon>
        <taxon>Bacteroidota</taxon>
        <taxon>Flavobacteriia</taxon>
        <taxon>Flavobacteriales</taxon>
        <taxon>Flavobacteriaceae</taxon>
        <taxon>Flavobacterium</taxon>
    </lineage>
</organism>
<reference evidence="2 4" key="2">
    <citation type="submission" date="2019-06" db="EMBL/GenBank/DDBJ databases">
        <title>Genomic Encyclopedia of Archaeal and Bacterial Type Strains, Phase II (KMG-II): from individual species to whole genera.</title>
        <authorList>
            <person name="Goeker M."/>
        </authorList>
    </citation>
    <scope>NUCLEOTIDE SEQUENCE [LARGE SCALE GENOMIC DNA]</scope>
    <source>
        <strain evidence="2 4">DSM 24789</strain>
    </source>
</reference>
<reference evidence="1 3" key="1">
    <citation type="submission" date="2017-09" db="EMBL/GenBank/DDBJ databases">
        <title>Whole genomes of Flavobacteriaceae.</title>
        <authorList>
            <person name="Stine C."/>
            <person name="Li C."/>
            <person name="Tadesse D."/>
        </authorList>
    </citation>
    <scope>NUCLEOTIDE SEQUENCE [LARGE SCALE GENOMIC DNA]</scope>
    <source>
        <strain evidence="1 3">ATCC 35036</strain>
    </source>
</reference>
<accession>A0A2H3KEM8</accession>
<evidence type="ECO:0000313" key="3">
    <source>
        <dbReference type="Proteomes" id="UP000220828"/>
    </source>
</evidence>